<dbReference type="EMBL" id="CP000510">
    <property type="protein sequence ID" value="ABM03766.1"/>
    <property type="molecule type" value="Genomic_DNA"/>
</dbReference>
<accession>A1SWA1</accession>
<dbReference type="HOGENOM" id="CLU_2247845_0_0_6"/>
<dbReference type="OrthoDB" id="6398673at2"/>
<dbReference type="eggNOG" id="ENOG5033YXJ">
    <property type="taxonomic scope" value="Bacteria"/>
</dbReference>
<proteinExistence type="predicted"/>
<keyword evidence="2" id="KW-1185">Reference proteome</keyword>
<dbReference type="KEGG" id="pin:Ping_2001"/>
<name>A1SWA1_PSYIN</name>
<evidence type="ECO:0000313" key="2">
    <source>
        <dbReference type="Proteomes" id="UP000000639"/>
    </source>
</evidence>
<evidence type="ECO:0000313" key="1">
    <source>
        <dbReference type="EMBL" id="ABM03766.1"/>
    </source>
</evidence>
<reference evidence="1 2" key="1">
    <citation type="submission" date="2007-01" db="EMBL/GenBank/DDBJ databases">
        <title>Complete sequence of Psychromonas ingrahamii 37.</title>
        <authorList>
            <consortium name="US DOE Joint Genome Institute"/>
            <person name="Copeland A."/>
            <person name="Lucas S."/>
            <person name="Lapidus A."/>
            <person name="Barry K."/>
            <person name="Detter J.C."/>
            <person name="Glavina del Rio T."/>
            <person name="Hammon N."/>
            <person name="Israni S."/>
            <person name="Dalin E."/>
            <person name="Tice H."/>
            <person name="Pitluck S."/>
            <person name="Thompson L.S."/>
            <person name="Brettin T."/>
            <person name="Bruce D."/>
            <person name="Han C."/>
            <person name="Tapia R."/>
            <person name="Schmutz J."/>
            <person name="Larimer F."/>
            <person name="Land M."/>
            <person name="Hauser L."/>
            <person name="Kyrpides N."/>
            <person name="Ivanova N."/>
            <person name="Staley J."/>
            <person name="Richardson P."/>
        </authorList>
    </citation>
    <scope>NUCLEOTIDE SEQUENCE [LARGE SCALE GENOMIC DNA]</scope>
    <source>
        <strain evidence="1 2">37</strain>
    </source>
</reference>
<protein>
    <submittedName>
        <fullName evidence="1">Uncharacterized protein</fullName>
    </submittedName>
</protein>
<dbReference type="AlphaFoldDB" id="A1SWA1"/>
<dbReference type="RefSeq" id="WP_011770326.1">
    <property type="nucleotide sequence ID" value="NC_008709.1"/>
</dbReference>
<dbReference type="Proteomes" id="UP000000639">
    <property type="component" value="Chromosome"/>
</dbReference>
<gene>
    <name evidence="1" type="ordered locus">Ping_2001</name>
</gene>
<sequence length="104" mass="11872">MTKLKCPTCVSFRELDAHLFELATYCEYLENQVRYEGEEGTQYVSTETIGSWLKLAAQLEKVDINTWKFADDSGMYCRPAADAYNSDMKHYSSYSTALTNLRSG</sequence>
<organism evidence="1 2">
    <name type="scientific">Psychromonas ingrahamii (strain DSM 17664 / CCUG 51855 / 37)</name>
    <dbReference type="NCBI Taxonomy" id="357804"/>
    <lineage>
        <taxon>Bacteria</taxon>
        <taxon>Pseudomonadati</taxon>
        <taxon>Pseudomonadota</taxon>
        <taxon>Gammaproteobacteria</taxon>
        <taxon>Alteromonadales</taxon>
        <taxon>Psychromonadaceae</taxon>
        <taxon>Psychromonas</taxon>
    </lineage>
</organism>